<feature type="compositionally biased region" description="Polar residues" evidence="6">
    <location>
        <begin position="38"/>
        <end position="47"/>
    </location>
</feature>
<dbReference type="GO" id="GO:0006887">
    <property type="term" value="P:exocytosis"/>
    <property type="evidence" value="ECO:0007669"/>
    <property type="project" value="UniProtKB-KW"/>
</dbReference>
<dbReference type="Proteomes" id="UP001249851">
    <property type="component" value="Unassembled WGS sequence"/>
</dbReference>
<dbReference type="InterPro" id="IPR016159">
    <property type="entry name" value="Cullin_repeat-like_dom_sf"/>
</dbReference>
<reference evidence="8" key="1">
    <citation type="journal article" date="2023" name="G3 (Bethesda)">
        <title>Whole genome assembly and annotation of the endangered Caribbean coral Acropora cervicornis.</title>
        <authorList>
            <person name="Selwyn J.D."/>
            <person name="Vollmer S.V."/>
        </authorList>
    </citation>
    <scope>NUCLEOTIDE SEQUENCE</scope>
    <source>
        <strain evidence="8">K2</strain>
    </source>
</reference>
<comment type="function">
    <text evidence="5">Component of the exocyst complex involved in the docking of exocytic vesicles with fusion sites on the plasma membrane.</text>
</comment>
<dbReference type="Gene3D" id="1.20.1280.170">
    <property type="entry name" value="Exocyst complex component Exo70"/>
    <property type="match status" value="1"/>
</dbReference>
<name>A0AAD9VFA7_ACRCE</name>
<comment type="similarity">
    <text evidence="1 5">Belongs to the EXO70 family.</text>
</comment>
<sequence>MKGKSTPGGMNTPARKGTAKRREVRRVPSKSEHGYSRRGSTMPSESGVTKEEDEEIDGANYIVFCKALLRLIQSERELMKSIIPEQSQSSIFDKLIQAAMEIFISDGEAIINILKHHFNKHNYSAVQQVFPILKAFIAIQPDFYVTLQETYHRTQIQFPNLIHAMEATAAKALDDFSEGIKHGPDKHSNMPSDGTVHELTRNTLIFMEQLLPYVETVGSMLVTLQEDQSGNFFTRETELFTKFVARYVQRVLGALGLNLELKARVYETPTLSSLFLLNNYNYVIKALQRSGLLALLQEGGNAEVQKQYQALIADHKSTYQKCWGKLLNFLLEMDKPMSGNKAVDQQTKLKDKQRQLIKDRFKGFNTELDELHQIQKTYAVPDTQLRDQLRNENVRLILPLYSSFREKYRNLPFTKNPEKYIKYTVEEVEVKLKSFFDVSA</sequence>
<dbReference type="InterPro" id="IPR046364">
    <property type="entry name" value="Exo70_C"/>
</dbReference>
<feature type="region of interest" description="Disordered" evidence="6">
    <location>
        <begin position="1"/>
        <end position="52"/>
    </location>
</feature>
<dbReference type="GO" id="GO:0000145">
    <property type="term" value="C:exocyst"/>
    <property type="evidence" value="ECO:0007669"/>
    <property type="project" value="InterPro"/>
</dbReference>
<dbReference type="PANTHER" id="PTHR12542:SF41">
    <property type="entry name" value="EXOCYST COMPLEX COMPONENT 7"/>
    <property type="match status" value="1"/>
</dbReference>
<evidence type="ECO:0000256" key="4">
    <source>
        <dbReference type="ARBA" id="ARBA00026169"/>
    </source>
</evidence>
<evidence type="ECO:0000256" key="3">
    <source>
        <dbReference type="ARBA" id="ARBA00022483"/>
    </source>
</evidence>
<evidence type="ECO:0000256" key="6">
    <source>
        <dbReference type="SAM" id="MobiDB-lite"/>
    </source>
</evidence>
<comment type="caution">
    <text evidence="8">The sequence shown here is derived from an EMBL/GenBank/DDBJ whole genome shotgun (WGS) entry which is preliminary data.</text>
</comment>
<feature type="domain" description="Exocyst complex subunit Exo70 C-terminal" evidence="7">
    <location>
        <begin position="62"/>
        <end position="433"/>
    </location>
</feature>
<dbReference type="GO" id="GO:0005546">
    <property type="term" value="F:phosphatidylinositol-4,5-bisphosphate binding"/>
    <property type="evidence" value="ECO:0007669"/>
    <property type="project" value="InterPro"/>
</dbReference>
<dbReference type="Pfam" id="PF03081">
    <property type="entry name" value="Exo70_C"/>
    <property type="match status" value="1"/>
</dbReference>
<gene>
    <name evidence="8" type="ORF">P5673_003190</name>
</gene>
<dbReference type="PANTHER" id="PTHR12542">
    <property type="entry name" value="EXOCYST COMPLEX PROTEIN EXO70"/>
    <property type="match status" value="1"/>
</dbReference>
<dbReference type="AlphaFoldDB" id="A0AAD9VFA7"/>
<evidence type="ECO:0000256" key="5">
    <source>
        <dbReference type="RuleBase" id="RU365026"/>
    </source>
</evidence>
<accession>A0AAD9VFA7</accession>
<proteinExistence type="inferred from homology"/>
<dbReference type="InterPro" id="IPR004140">
    <property type="entry name" value="Exo70"/>
</dbReference>
<feature type="compositionally biased region" description="Basic and acidic residues" evidence="6">
    <location>
        <begin position="25"/>
        <end position="35"/>
    </location>
</feature>
<dbReference type="GO" id="GO:0015031">
    <property type="term" value="P:protein transport"/>
    <property type="evidence" value="ECO:0007669"/>
    <property type="project" value="UniProtKB-KW"/>
</dbReference>
<protein>
    <recommendedName>
        <fullName evidence="4 5">Exocyst complex component 7</fullName>
    </recommendedName>
    <alternativeName>
        <fullName evidence="5">Exocyst complex component Exo70</fullName>
    </alternativeName>
</protein>
<evidence type="ECO:0000313" key="8">
    <source>
        <dbReference type="EMBL" id="KAK2571790.1"/>
    </source>
</evidence>
<keyword evidence="5" id="KW-0653">Protein transport</keyword>
<evidence type="ECO:0000313" key="9">
    <source>
        <dbReference type="Proteomes" id="UP001249851"/>
    </source>
</evidence>
<dbReference type="SUPFAM" id="SSF74788">
    <property type="entry name" value="Cullin repeat-like"/>
    <property type="match status" value="1"/>
</dbReference>
<evidence type="ECO:0000256" key="2">
    <source>
        <dbReference type="ARBA" id="ARBA00022448"/>
    </source>
</evidence>
<organism evidence="8 9">
    <name type="scientific">Acropora cervicornis</name>
    <name type="common">Staghorn coral</name>
    <dbReference type="NCBI Taxonomy" id="6130"/>
    <lineage>
        <taxon>Eukaryota</taxon>
        <taxon>Metazoa</taxon>
        <taxon>Cnidaria</taxon>
        <taxon>Anthozoa</taxon>
        <taxon>Hexacorallia</taxon>
        <taxon>Scleractinia</taxon>
        <taxon>Astrocoeniina</taxon>
        <taxon>Acroporidae</taxon>
        <taxon>Acropora</taxon>
    </lineage>
</organism>
<keyword evidence="9" id="KW-1185">Reference proteome</keyword>
<reference evidence="8" key="2">
    <citation type="journal article" date="2023" name="Science">
        <title>Genomic signatures of disease resistance in endangered staghorn corals.</title>
        <authorList>
            <person name="Vollmer S.V."/>
            <person name="Selwyn J.D."/>
            <person name="Despard B.A."/>
            <person name="Roesel C.L."/>
        </authorList>
    </citation>
    <scope>NUCLEOTIDE SEQUENCE</scope>
    <source>
        <strain evidence="8">K2</strain>
    </source>
</reference>
<evidence type="ECO:0000256" key="1">
    <source>
        <dbReference type="ARBA" id="ARBA00006756"/>
    </source>
</evidence>
<dbReference type="EMBL" id="JARQWQ010000005">
    <property type="protein sequence ID" value="KAK2571790.1"/>
    <property type="molecule type" value="Genomic_DNA"/>
</dbReference>
<evidence type="ECO:0000259" key="7">
    <source>
        <dbReference type="Pfam" id="PF03081"/>
    </source>
</evidence>
<keyword evidence="3 5" id="KW-0268">Exocytosis</keyword>
<keyword evidence="2 5" id="KW-0813">Transport</keyword>